<dbReference type="Pfam" id="PF13912">
    <property type="entry name" value="zf-C2H2_6"/>
    <property type="match status" value="1"/>
</dbReference>
<proteinExistence type="predicted"/>
<evidence type="ECO:0000256" key="2">
    <source>
        <dbReference type="ARBA" id="ARBA00022723"/>
    </source>
</evidence>
<dbReference type="GO" id="GO:0005634">
    <property type="term" value="C:nucleus"/>
    <property type="evidence" value="ECO:0007669"/>
    <property type="project" value="UniProtKB-SubCell"/>
</dbReference>
<keyword evidence="3" id="KW-0677">Repeat</keyword>
<feature type="domain" description="C2H2-type" evidence="8">
    <location>
        <begin position="116"/>
        <end position="142"/>
    </location>
</feature>
<sequence length="247" mass="28761">MCLFRFSTFSVRIWKIRQSWTKLPLGLLSLGFYIKFILKKICRPNAAVAFKHSVIRIKKKTHTCNICGKSFLTVVGYRGHLARHKGNTPYKCRTCHKAFPEKWVLKNHESRVHAPHSCNVCGKRFRHLDTLSQHVNHSRERLFACDKCNKKFFHKSNVVTHMRVHTGEKPYKCTHCGKGFSQGHCVRRHLLIHQKKYHQQTEQLSRVETEDSYAKVDSISDPEGERCASPSIPTDLWGKLAYRFLDS</sequence>
<dbReference type="InterPro" id="IPR036236">
    <property type="entry name" value="Znf_C2H2_sf"/>
</dbReference>
<dbReference type="Ensembl" id="ENSMZET00005038741.1">
    <property type="protein sequence ID" value="ENSMZEP00005037435.1"/>
    <property type="gene ID" value="ENSMZEG00005027912.1"/>
</dbReference>
<dbReference type="PROSITE" id="PS50157">
    <property type="entry name" value="ZINC_FINGER_C2H2_2"/>
    <property type="match status" value="5"/>
</dbReference>
<dbReference type="Gene3D" id="3.30.160.60">
    <property type="entry name" value="Classic Zinc Finger"/>
    <property type="match status" value="4"/>
</dbReference>
<feature type="domain" description="C2H2-type" evidence="8">
    <location>
        <begin position="62"/>
        <end position="89"/>
    </location>
</feature>
<keyword evidence="5" id="KW-0862">Zinc</keyword>
<reference evidence="9 10" key="1">
    <citation type="journal article" date="2014" name="Nature">
        <title>The genomic substrate for adaptive radiation in African cichlid fish.</title>
        <authorList>
            <person name="Brawand D."/>
            <person name="Wagner C.E."/>
            <person name="Li Y.I."/>
            <person name="Malinsky M."/>
            <person name="Keller I."/>
            <person name="Fan S."/>
            <person name="Simakov O."/>
            <person name="Ng A.Y."/>
            <person name="Lim Z.W."/>
            <person name="Bezault E."/>
            <person name="Turner-Maier J."/>
            <person name="Johnson J."/>
            <person name="Alcazar R."/>
            <person name="Noh H.J."/>
            <person name="Russell P."/>
            <person name="Aken B."/>
            <person name="Alfoldi J."/>
            <person name="Amemiya C."/>
            <person name="Azzouzi N."/>
            <person name="Baroiller J.F."/>
            <person name="Barloy-Hubler F."/>
            <person name="Berlin A."/>
            <person name="Bloomquist R."/>
            <person name="Carleton K.L."/>
            <person name="Conte M.A."/>
            <person name="D'Cotta H."/>
            <person name="Eshel O."/>
            <person name="Gaffney L."/>
            <person name="Galibert F."/>
            <person name="Gante H.F."/>
            <person name="Gnerre S."/>
            <person name="Greuter L."/>
            <person name="Guyon R."/>
            <person name="Haddad N.S."/>
            <person name="Haerty W."/>
            <person name="Harris R.M."/>
            <person name="Hofmann H.A."/>
            <person name="Hourlier T."/>
            <person name="Hulata G."/>
            <person name="Jaffe D.B."/>
            <person name="Lara M."/>
            <person name="Lee A.P."/>
            <person name="MacCallum I."/>
            <person name="Mwaiko S."/>
            <person name="Nikaido M."/>
            <person name="Nishihara H."/>
            <person name="Ozouf-Costaz C."/>
            <person name="Penman D.J."/>
            <person name="Przybylski D."/>
            <person name="Rakotomanga M."/>
            <person name="Renn S.C.P."/>
            <person name="Ribeiro F.J."/>
            <person name="Ron M."/>
            <person name="Salzburger W."/>
            <person name="Sanchez-Pulido L."/>
            <person name="Santos M.E."/>
            <person name="Searle S."/>
            <person name="Sharpe T."/>
            <person name="Swofford R."/>
            <person name="Tan F.J."/>
            <person name="Williams L."/>
            <person name="Young S."/>
            <person name="Yin S."/>
            <person name="Okada N."/>
            <person name="Kocher T.D."/>
            <person name="Miska E.A."/>
            <person name="Lander E.S."/>
            <person name="Venkatesh B."/>
            <person name="Fernald R.D."/>
            <person name="Meyer A."/>
            <person name="Ponting C.P."/>
            <person name="Streelman J.T."/>
            <person name="Lindblad-Toh K."/>
            <person name="Seehausen O."/>
            <person name="Di Palma F."/>
        </authorList>
    </citation>
    <scope>NUCLEOTIDE SEQUENCE</scope>
</reference>
<dbReference type="FunFam" id="3.30.160.60:FF:000065">
    <property type="entry name" value="B-cell CLL/lymphoma 6, member B"/>
    <property type="match status" value="1"/>
</dbReference>
<dbReference type="Pfam" id="PF00096">
    <property type="entry name" value="zf-C2H2"/>
    <property type="match status" value="3"/>
</dbReference>
<dbReference type="AlphaFoldDB" id="A0A3P9DRP4"/>
<evidence type="ECO:0000259" key="8">
    <source>
        <dbReference type="PROSITE" id="PS50157"/>
    </source>
</evidence>
<dbReference type="FunFam" id="3.30.160.60:FF:000446">
    <property type="entry name" value="Zinc finger protein"/>
    <property type="match status" value="1"/>
</dbReference>
<dbReference type="Proteomes" id="UP000265160">
    <property type="component" value="LG3"/>
</dbReference>
<evidence type="ECO:0000256" key="5">
    <source>
        <dbReference type="ARBA" id="ARBA00022833"/>
    </source>
</evidence>
<evidence type="ECO:0000256" key="7">
    <source>
        <dbReference type="PROSITE-ProRule" id="PRU00042"/>
    </source>
</evidence>
<protein>
    <recommendedName>
        <fullName evidence="8">C2H2-type domain-containing protein</fullName>
    </recommendedName>
</protein>
<dbReference type="SMART" id="SM00355">
    <property type="entry name" value="ZnF_C2H2"/>
    <property type="match status" value="5"/>
</dbReference>
<evidence type="ECO:0000256" key="3">
    <source>
        <dbReference type="ARBA" id="ARBA00022737"/>
    </source>
</evidence>
<feature type="domain" description="C2H2-type" evidence="8">
    <location>
        <begin position="143"/>
        <end position="170"/>
    </location>
</feature>
<dbReference type="SUPFAM" id="SSF57667">
    <property type="entry name" value="beta-beta-alpha zinc fingers"/>
    <property type="match status" value="3"/>
</dbReference>
<evidence type="ECO:0000256" key="6">
    <source>
        <dbReference type="ARBA" id="ARBA00023242"/>
    </source>
</evidence>
<evidence type="ECO:0000313" key="9">
    <source>
        <dbReference type="Ensembl" id="ENSMZEP00005037435.1"/>
    </source>
</evidence>
<dbReference type="PANTHER" id="PTHR16515:SF49">
    <property type="entry name" value="GASTRULA ZINC FINGER PROTEIN XLCGF49.1-LIKE-RELATED"/>
    <property type="match status" value="1"/>
</dbReference>
<keyword evidence="6" id="KW-0539">Nucleus</keyword>
<name>A0A3P9DRP4_9CICH</name>
<evidence type="ECO:0000313" key="10">
    <source>
        <dbReference type="Proteomes" id="UP000265160"/>
    </source>
</evidence>
<comment type="subcellular location">
    <subcellularLocation>
        <location evidence="1">Nucleus</location>
    </subcellularLocation>
</comment>
<keyword evidence="2" id="KW-0479">Metal-binding</keyword>
<evidence type="ECO:0000256" key="1">
    <source>
        <dbReference type="ARBA" id="ARBA00004123"/>
    </source>
</evidence>
<keyword evidence="4 7" id="KW-0863">Zinc-finger</keyword>
<dbReference type="PANTHER" id="PTHR16515">
    <property type="entry name" value="PR DOMAIN ZINC FINGER PROTEIN"/>
    <property type="match status" value="1"/>
</dbReference>
<evidence type="ECO:0000256" key="4">
    <source>
        <dbReference type="ARBA" id="ARBA00022771"/>
    </source>
</evidence>
<keyword evidence="10" id="KW-1185">Reference proteome</keyword>
<dbReference type="PROSITE" id="PS00028">
    <property type="entry name" value="ZINC_FINGER_C2H2_1"/>
    <property type="match status" value="4"/>
</dbReference>
<dbReference type="GO" id="GO:0010468">
    <property type="term" value="P:regulation of gene expression"/>
    <property type="evidence" value="ECO:0007669"/>
    <property type="project" value="TreeGrafter"/>
</dbReference>
<dbReference type="FunFam" id="3.30.160.60:FF:002343">
    <property type="entry name" value="Zinc finger protein 33A"/>
    <property type="match status" value="1"/>
</dbReference>
<feature type="domain" description="C2H2-type" evidence="8">
    <location>
        <begin position="90"/>
        <end position="114"/>
    </location>
</feature>
<dbReference type="GO" id="GO:0008270">
    <property type="term" value="F:zinc ion binding"/>
    <property type="evidence" value="ECO:0007669"/>
    <property type="project" value="UniProtKB-KW"/>
</dbReference>
<accession>A0A3P9DRP4</accession>
<dbReference type="InterPro" id="IPR050331">
    <property type="entry name" value="Zinc_finger"/>
</dbReference>
<dbReference type="GeneTree" id="ENSGT00940000162287"/>
<dbReference type="InterPro" id="IPR013087">
    <property type="entry name" value="Znf_C2H2_type"/>
</dbReference>
<reference evidence="9" key="2">
    <citation type="submission" date="2025-08" db="UniProtKB">
        <authorList>
            <consortium name="Ensembl"/>
        </authorList>
    </citation>
    <scope>IDENTIFICATION</scope>
</reference>
<reference evidence="9" key="3">
    <citation type="submission" date="2025-09" db="UniProtKB">
        <authorList>
            <consortium name="Ensembl"/>
        </authorList>
    </citation>
    <scope>IDENTIFICATION</scope>
</reference>
<feature type="domain" description="C2H2-type" evidence="8">
    <location>
        <begin position="171"/>
        <end position="198"/>
    </location>
</feature>
<organism evidence="9 10">
    <name type="scientific">Maylandia zebra</name>
    <name type="common">zebra mbuna</name>
    <dbReference type="NCBI Taxonomy" id="106582"/>
    <lineage>
        <taxon>Eukaryota</taxon>
        <taxon>Metazoa</taxon>
        <taxon>Chordata</taxon>
        <taxon>Craniata</taxon>
        <taxon>Vertebrata</taxon>
        <taxon>Euteleostomi</taxon>
        <taxon>Actinopterygii</taxon>
        <taxon>Neopterygii</taxon>
        <taxon>Teleostei</taxon>
        <taxon>Neoteleostei</taxon>
        <taxon>Acanthomorphata</taxon>
        <taxon>Ovalentaria</taxon>
        <taxon>Cichlomorphae</taxon>
        <taxon>Cichliformes</taxon>
        <taxon>Cichlidae</taxon>
        <taxon>African cichlids</taxon>
        <taxon>Pseudocrenilabrinae</taxon>
        <taxon>Haplochromini</taxon>
        <taxon>Maylandia</taxon>
        <taxon>Maylandia zebra complex</taxon>
    </lineage>
</organism>